<dbReference type="OrthoDB" id="674604at2759"/>
<dbReference type="InterPro" id="IPR056884">
    <property type="entry name" value="NPHP3-like_N"/>
</dbReference>
<dbReference type="STRING" id="576137.A0A1L7XBX3"/>
<accession>A0A1L7XBX3</accession>
<organism evidence="3 4">
    <name type="scientific">Phialocephala subalpina</name>
    <dbReference type="NCBI Taxonomy" id="576137"/>
    <lineage>
        <taxon>Eukaryota</taxon>
        <taxon>Fungi</taxon>
        <taxon>Dikarya</taxon>
        <taxon>Ascomycota</taxon>
        <taxon>Pezizomycotina</taxon>
        <taxon>Leotiomycetes</taxon>
        <taxon>Helotiales</taxon>
        <taxon>Mollisiaceae</taxon>
        <taxon>Phialocephala</taxon>
        <taxon>Phialocephala fortinii species complex</taxon>
    </lineage>
</organism>
<dbReference type="PANTHER" id="PTHR10622">
    <property type="entry name" value="HET DOMAIN-CONTAINING PROTEIN"/>
    <property type="match status" value="1"/>
</dbReference>
<name>A0A1L7XBX3_9HELO</name>
<evidence type="ECO:0000259" key="2">
    <source>
        <dbReference type="Pfam" id="PF24883"/>
    </source>
</evidence>
<reference evidence="3 4" key="1">
    <citation type="submission" date="2016-03" db="EMBL/GenBank/DDBJ databases">
        <authorList>
            <person name="Ploux O."/>
        </authorList>
    </citation>
    <scope>NUCLEOTIDE SEQUENCE [LARGE SCALE GENOMIC DNA]</scope>
    <source>
        <strain evidence="3 4">UAMH 11012</strain>
    </source>
</reference>
<dbReference type="InterPro" id="IPR027417">
    <property type="entry name" value="P-loop_NTPase"/>
</dbReference>
<evidence type="ECO:0000313" key="4">
    <source>
        <dbReference type="Proteomes" id="UP000184330"/>
    </source>
</evidence>
<dbReference type="Proteomes" id="UP000184330">
    <property type="component" value="Unassembled WGS sequence"/>
</dbReference>
<evidence type="ECO:0000313" key="3">
    <source>
        <dbReference type="EMBL" id="CZR62467.1"/>
    </source>
</evidence>
<sequence length="254" mass="28906">MRLLERNSAEEVTFRDLMDGTGKSKASYSKIQFCGDAASRDGLQYFWIDTCYIDKSNNTKLAEAINSMFRWYRNAAKCYVYLSVVLTTKVETTREEDKAYSLLGIFDVYMPLIYDEGRDNALIRLREEFNKPSKGLDRLPSAIDAPFNSYNKQHALIWLPDTRVDLLQEIYNWADRQDERCIFWLNGLAGTGKSTITRTVARRYFGQKCLGASFFFSRGGGDVGRADKFVTSIAMQLASSVCNVSRADANCSCY</sequence>
<gene>
    <name evidence="3" type="ORF">PAC_12364</name>
</gene>
<dbReference type="AlphaFoldDB" id="A0A1L7XBX3"/>
<dbReference type="Pfam" id="PF24883">
    <property type="entry name" value="NPHP3_N"/>
    <property type="match status" value="1"/>
</dbReference>
<protein>
    <recommendedName>
        <fullName evidence="2">Nephrocystin 3-like N-terminal domain-containing protein</fullName>
    </recommendedName>
</protein>
<feature type="domain" description="Nephrocystin 3-like N-terminal" evidence="2">
    <location>
        <begin position="169"/>
        <end position="244"/>
    </location>
</feature>
<keyword evidence="1" id="KW-0677">Repeat</keyword>
<keyword evidence="4" id="KW-1185">Reference proteome</keyword>
<dbReference type="PANTHER" id="PTHR10622:SF11">
    <property type="entry name" value="HET-DOMAIN-CONTAINING PROTEIN"/>
    <property type="match status" value="1"/>
</dbReference>
<dbReference type="EMBL" id="FJOG01000020">
    <property type="protein sequence ID" value="CZR62467.1"/>
    <property type="molecule type" value="Genomic_DNA"/>
</dbReference>
<proteinExistence type="predicted"/>
<evidence type="ECO:0000256" key="1">
    <source>
        <dbReference type="ARBA" id="ARBA00022737"/>
    </source>
</evidence>
<dbReference type="SUPFAM" id="SSF52540">
    <property type="entry name" value="P-loop containing nucleoside triphosphate hydrolases"/>
    <property type="match status" value="1"/>
</dbReference>